<organism evidence="2 3">
    <name type="scientific">Cryptosporidium canis</name>
    <dbReference type="NCBI Taxonomy" id="195482"/>
    <lineage>
        <taxon>Eukaryota</taxon>
        <taxon>Sar</taxon>
        <taxon>Alveolata</taxon>
        <taxon>Apicomplexa</taxon>
        <taxon>Conoidasida</taxon>
        <taxon>Coccidia</taxon>
        <taxon>Eucoccidiorida</taxon>
        <taxon>Eimeriorina</taxon>
        <taxon>Cryptosporidiidae</taxon>
        <taxon>Cryptosporidium</taxon>
    </lineage>
</organism>
<comment type="caution">
    <text evidence="2">The sequence shown here is derived from an EMBL/GenBank/DDBJ whole genome shotgun (WGS) entry which is preliminary data.</text>
</comment>
<evidence type="ECO:0000256" key="1">
    <source>
        <dbReference type="SAM" id="MobiDB-lite"/>
    </source>
</evidence>
<dbReference type="EMBL" id="JAPCXB010000126">
    <property type="protein sequence ID" value="KAJ1607024.1"/>
    <property type="molecule type" value="Genomic_DNA"/>
</dbReference>
<reference evidence="2" key="1">
    <citation type="submission" date="2022-10" db="EMBL/GenBank/DDBJ databases">
        <title>Adaptive evolution leads to modifications in subtelomeric GC content in a zoonotic Cryptosporidium species.</title>
        <authorList>
            <person name="Li J."/>
            <person name="Feng Y."/>
            <person name="Xiao L."/>
        </authorList>
    </citation>
    <scope>NUCLEOTIDE SEQUENCE</scope>
    <source>
        <strain evidence="2">25894</strain>
    </source>
</reference>
<gene>
    <name evidence="2" type="ORF">OJ252_2979</name>
</gene>
<evidence type="ECO:0000313" key="3">
    <source>
        <dbReference type="Proteomes" id="UP001071777"/>
    </source>
</evidence>
<proteinExistence type="predicted"/>
<accession>A0ABQ8P3N3</accession>
<feature type="region of interest" description="Disordered" evidence="1">
    <location>
        <begin position="40"/>
        <end position="66"/>
    </location>
</feature>
<protein>
    <submittedName>
        <fullName evidence="2">Uncharacterized protein</fullName>
    </submittedName>
</protein>
<sequence>MLHSGVRDEEDERVLPVQLEEALCQAKELKEWASWLVQQSETEGAGGEDGWLAEDDKEPAGEKGAG</sequence>
<name>A0ABQ8P3N3_9CRYT</name>
<keyword evidence="3" id="KW-1185">Reference proteome</keyword>
<evidence type="ECO:0000313" key="2">
    <source>
        <dbReference type="EMBL" id="KAJ1607024.1"/>
    </source>
</evidence>
<dbReference type="Proteomes" id="UP001071777">
    <property type="component" value="Unassembled WGS sequence"/>
</dbReference>